<evidence type="ECO:0000313" key="9">
    <source>
        <dbReference type="Proteomes" id="UP001567571"/>
    </source>
</evidence>
<dbReference type="AlphaFoldDB" id="A0AAV3SWC7"/>
<dbReference type="PANTHER" id="PTHR30055:SF234">
    <property type="entry name" value="HTH-TYPE TRANSCRIPTIONAL REGULATOR BETI"/>
    <property type="match status" value="1"/>
</dbReference>
<comment type="caution">
    <text evidence="6">The sequence shown here is derived from an EMBL/GenBank/DDBJ whole genome shotgun (WGS) entry which is preliminary data.</text>
</comment>
<accession>A0AAV3SWC7</accession>
<dbReference type="Gene3D" id="1.10.357.10">
    <property type="entry name" value="Tetracycline Repressor, domain 2"/>
    <property type="match status" value="1"/>
</dbReference>
<dbReference type="RefSeq" id="WP_343780906.1">
    <property type="nucleotide sequence ID" value="NZ_BAAADQ010000016.1"/>
</dbReference>
<evidence type="ECO:0000313" key="7">
    <source>
        <dbReference type="EMBL" id="MEZ3167915.1"/>
    </source>
</evidence>
<evidence type="ECO:0000259" key="5">
    <source>
        <dbReference type="PROSITE" id="PS50977"/>
    </source>
</evidence>
<dbReference type="EMBL" id="BAAADQ010000016">
    <property type="protein sequence ID" value="GAA0555418.1"/>
    <property type="molecule type" value="Genomic_DNA"/>
</dbReference>
<evidence type="ECO:0000313" key="8">
    <source>
        <dbReference type="Proteomes" id="UP001501425"/>
    </source>
</evidence>
<evidence type="ECO:0000256" key="4">
    <source>
        <dbReference type="PROSITE-ProRule" id="PRU00335"/>
    </source>
</evidence>
<dbReference type="EMBL" id="JBEDNW010000005">
    <property type="protein sequence ID" value="MEZ3167915.1"/>
    <property type="molecule type" value="Genomic_DNA"/>
</dbReference>
<evidence type="ECO:0000313" key="6">
    <source>
        <dbReference type="EMBL" id="GAA0555418.1"/>
    </source>
</evidence>
<dbReference type="InterPro" id="IPR001647">
    <property type="entry name" value="HTH_TetR"/>
</dbReference>
<dbReference type="InterPro" id="IPR009057">
    <property type="entry name" value="Homeodomain-like_sf"/>
</dbReference>
<feature type="DNA-binding region" description="H-T-H motif" evidence="4">
    <location>
        <begin position="32"/>
        <end position="51"/>
    </location>
</feature>
<dbReference type="Pfam" id="PF00440">
    <property type="entry name" value="TetR_N"/>
    <property type="match status" value="1"/>
</dbReference>
<protein>
    <submittedName>
        <fullName evidence="6">TetR/AcrR family transcriptional regulator</fullName>
    </submittedName>
</protein>
<evidence type="ECO:0000256" key="2">
    <source>
        <dbReference type="ARBA" id="ARBA00023125"/>
    </source>
</evidence>
<feature type="domain" description="HTH tetR-type" evidence="5">
    <location>
        <begin position="9"/>
        <end position="69"/>
    </location>
</feature>
<keyword evidence="3" id="KW-0804">Transcription</keyword>
<keyword evidence="1" id="KW-0805">Transcription regulation</keyword>
<evidence type="ECO:0000256" key="1">
    <source>
        <dbReference type="ARBA" id="ARBA00023015"/>
    </source>
</evidence>
<dbReference type="PANTHER" id="PTHR30055">
    <property type="entry name" value="HTH-TYPE TRANSCRIPTIONAL REGULATOR RUTR"/>
    <property type="match status" value="1"/>
</dbReference>
<reference evidence="6" key="2">
    <citation type="submission" date="2023-12" db="EMBL/GenBank/DDBJ databases">
        <authorList>
            <person name="Sun Q."/>
            <person name="Inoue M."/>
        </authorList>
    </citation>
    <scope>NUCLEOTIDE SEQUENCE</scope>
    <source>
        <strain evidence="6">JCM 14265</strain>
    </source>
</reference>
<dbReference type="SUPFAM" id="SSF46689">
    <property type="entry name" value="Homeodomain-like"/>
    <property type="match status" value="1"/>
</dbReference>
<reference evidence="7 9" key="3">
    <citation type="submission" date="2024-06" db="EMBL/GenBank/DDBJ databases">
        <title>Halorubrum miltondacostae sp. nov., a potential PHA producer isolated from an inland solar saltern in Rio Maior, Portugal.</title>
        <authorList>
            <person name="Albuquerque L."/>
            <person name="Viver T."/>
            <person name="Barroso C."/>
            <person name="Claudino R."/>
            <person name="Galvan M."/>
            <person name="Simoes G."/>
            <person name="Lobo Da Cunha A."/>
            <person name="Egas C."/>
        </authorList>
    </citation>
    <scope>NUCLEOTIDE SEQUENCE [LARGE SCALE GENOMIC DNA]</scope>
    <source>
        <strain evidence="7 9">DSM 18646</strain>
    </source>
</reference>
<gene>
    <name evidence="7" type="ORF">ABNG02_11355</name>
    <name evidence="6" type="ORF">GCM10008994_33120</name>
</gene>
<evidence type="ECO:0000256" key="3">
    <source>
        <dbReference type="ARBA" id="ARBA00023163"/>
    </source>
</evidence>
<reference evidence="6" key="1">
    <citation type="journal article" date="2014" name="Int. J. Syst. Evol. Microbiol.">
        <title>Complete genome sequence of Corynebacterium casei LMG S-19264T (=DSM 44701T), isolated from a smear-ripened cheese.</title>
        <authorList>
            <consortium name="US DOE Joint Genome Institute (JGI-PGF)"/>
            <person name="Walter F."/>
            <person name="Albersmeier A."/>
            <person name="Kalinowski J."/>
            <person name="Ruckert C."/>
        </authorList>
    </citation>
    <scope>NUCLEOTIDE SEQUENCE</scope>
    <source>
        <strain evidence="6">JCM 14265</strain>
    </source>
</reference>
<sequence length="244" mass="26508">MDHPFAEPSDTRQAILGAAFRALCEHGYANVTIKRIGDEFDKSPSLVYHHYDGKDELLIDLLEFLLAEFEASIAGERRSEAGEAGSAVDPSDAFNRSAREQLDAYLTATTDPSALDDEYAPGARFFTVMTELRSQAANNEAYRDHFDRSDRVFSEYLEGIVREAAAEVAAEDAADGSTGPDPEAETVDPAEVAATLQTFATGSTFRLTTTAEAEWVDGARAGIDRYLESVLPLVDPDAGLENET</sequence>
<dbReference type="InterPro" id="IPR050109">
    <property type="entry name" value="HTH-type_TetR-like_transc_reg"/>
</dbReference>
<organism evidence="6 8">
    <name type="scientific">Halorubrum ejinorense</name>
    <dbReference type="NCBI Taxonomy" id="425309"/>
    <lineage>
        <taxon>Archaea</taxon>
        <taxon>Methanobacteriati</taxon>
        <taxon>Methanobacteriota</taxon>
        <taxon>Stenosarchaea group</taxon>
        <taxon>Halobacteria</taxon>
        <taxon>Halobacteriales</taxon>
        <taxon>Haloferacaceae</taxon>
        <taxon>Halorubrum</taxon>
    </lineage>
</organism>
<dbReference type="GO" id="GO:0003700">
    <property type="term" value="F:DNA-binding transcription factor activity"/>
    <property type="evidence" value="ECO:0007669"/>
    <property type="project" value="TreeGrafter"/>
</dbReference>
<dbReference type="Proteomes" id="UP001501425">
    <property type="component" value="Unassembled WGS sequence"/>
</dbReference>
<keyword evidence="9" id="KW-1185">Reference proteome</keyword>
<dbReference type="GO" id="GO:0000976">
    <property type="term" value="F:transcription cis-regulatory region binding"/>
    <property type="evidence" value="ECO:0007669"/>
    <property type="project" value="TreeGrafter"/>
</dbReference>
<dbReference type="PROSITE" id="PS50977">
    <property type="entry name" value="HTH_TETR_2"/>
    <property type="match status" value="1"/>
</dbReference>
<name>A0AAV3SWC7_9EURY</name>
<dbReference type="Proteomes" id="UP001567571">
    <property type="component" value="Unassembled WGS sequence"/>
</dbReference>
<keyword evidence="2 4" id="KW-0238">DNA-binding</keyword>
<proteinExistence type="predicted"/>